<evidence type="ECO:0000256" key="1">
    <source>
        <dbReference type="ARBA" id="ARBA00022737"/>
    </source>
</evidence>
<feature type="compositionally biased region" description="Basic and acidic residues" evidence="3">
    <location>
        <begin position="55"/>
        <end position="83"/>
    </location>
</feature>
<dbReference type="Gramene" id="ERN06113">
    <property type="protein sequence ID" value="ERN06113"/>
    <property type="gene ID" value="AMTR_s00016p00058520"/>
</dbReference>
<dbReference type="PROSITE" id="PS50084">
    <property type="entry name" value="KH_TYPE_1"/>
    <property type="match status" value="2"/>
</dbReference>
<dbReference type="InterPro" id="IPR036612">
    <property type="entry name" value="KH_dom_type_1_sf"/>
</dbReference>
<gene>
    <name evidence="5" type="ORF">AMTR_s00016p00058520</name>
</gene>
<proteinExistence type="predicted"/>
<evidence type="ECO:0000259" key="4">
    <source>
        <dbReference type="SMART" id="SM00322"/>
    </source>
</evidence>
<dbReference type="EMBL" id="KI393908">
    <property type="protein sequence ID" value="ERN06113.1"/>
    <property type="molecule type" value="Genomic_DNA"/>
</dbReference>
<sequence length="183" mass="20160">MQRRHPQTPPLKITVGETLFRNLCPANKTGGVIGKGGGIIKQFHEEVGAKIRIEEPRREKEDSGDEVSRKEDSIEEVAGKEEGGEAEVEILPAQKALVRVFERILQVDGEREERIERDNGEHKVSVVPHSVVCRILALGNQVGYVLGKGGKVVEKIRQESGAQIRVLSKEQLPLCASVGDELI</sequence>
<dbReference type="PANTHER" id="PTHR10288">
    <property type="entry name" value="KH DOMAIN CONTAINING RNA BINDING PROTEIN"/>
    <property type="match status" value="1"/>
</dbReference>
<evidence type="ECO:0000256" key="3">
    <source>
        <dbReference type="SAM" id="MobiDB-lite"/>
    </source>
</evidence>
<keyword evidence="6" id="KW-1185">Reference proteome</keyword>
<dbReference type="SUPFAM" id="SSF54791">
    <property type="entry name" value="Eukaryotic type KH-domain (KH-domain type I)"/>
    <property type="match status" value="2"/>
</dbReference>
<evidence type="ECO:0000256" key="2">
    <source>
        <dbReference type="PROSITE-ProRule" id="PRU00117"/>
    </source>
</evidence>
<dbReference type="HOGENOM" id="CLU_095567_1_0_1"/>
<accession>W1PDT0</accession>
<dbReference type="STRING" id="13333.W1PDT0"/>
<dbReference type="eggNOG" id="KOG2190">
    <property type="taxonomic scope" value="Eukaryota"/>
</dbReference>
<dbReference type="GO" id="GO:0005634">
    <property type="term" value="C:nucleus"/>
    <property type="evidence" value="ECO:0000318"/>
    <property type="project" value="GO_Central"/>
</dbReference>
<feature type="region of interest" description="Disordered" evidence="3">
    <location>
        <begin position="55"/>
        <end position="85"/>
    </location>
</feature>
<evidence type="ECO:0000313" key="6">
    <source>
        <dbReference type="Proteomes" id="UP000017836"/>
    </source>
</evidence>
<reference evidence="6" key="1">
    <citation type="journal article" date="2013" name="Science">
        <title>The Amborella genome and the evolution of flowering plants.</title>
        <authorList>
            <consortium name="Amborella Genome Project"/>
        </authorList>
    </citation>
    <scope>NUCLEOTIDE SEQUENCE [LARGE SCALE GENOMIC DNA]</scope>
</reference>
<keyword evidence="1" id="KW-0677">Repeat</keyword>
<dbReference type="InterPro" id="IPR004088">
    <property type="entry name" value="KH_dom_type_1"/>
</dbReference>
<dbReference type="GO" id="GO:0005737">
    <property type="term" value="C:cytoplasm"/>
    <property type="evidence" value="ECO:0000318"/>
    <property type="project" value="GO_Central"/>
</dbReference>
<dbReference type="Proteomes" id="UP000017836">
    <property type="component" value="Unassembled WGS sequence"/>
</dbReference>
<feature type="domain" description="K Homology" evidence="4">
    <location>
        <begin position="16"/>
        <end position="96"/>
    </location>
</feature>
<organism evidence="5 6">
    <name type="scientific">Amborella trichopoda</name>
    <dbReference type="NCBI Taxonomy" id="13333"/>
    <lineage>
        <taxon>Eukaryota</taxon>
        <taxon>Viridiplantae</taxon>
        <taxon>Streptophyta</taxon>
        <taxon>Embryophyta</taxon>
        <taxon>Tracheophyta</taxon>
        <taxon>Spermatophyta</taxon>
        <taxon>Magnoliopsida</taxon>
        <taxon>Amborellales</taxon>
        <taxon>Amborellaceae</taxon>
        <taxon>Amborella</taxon>
    </lineage>
</organism>
<dbReference type="AlphaFoldDB" id="W1PDT0"/>
<evidence type="ECO:0000313" key="5">
    <source>
        <dbReference type="EMBL" id="ERN06113.1"/>
    </source>
</evidence>
<dbReference type="SMART" id="SM00322">
    <property type="entry name" value="KH"/>
    <property type="match status" value="2"/>
</dbReference>
<name>W1PDT0_AMBTC</name>
<keyword evidence="2" id="KW-0694">RNA-binding</keyword>
<feature type="domain" description="K Homology" evidence="4">
    <location>
        <begin position="127"/>
        <end position="183"/>
    </location>
</feature>
<protein>
    <recommendedName>
        <fullName evidence="4">K Homology domain-containing protein</fullName>
    </recommendedName>
</protein>
<dbReference type="OMA" id="HEEVGAK"/>
<dbReference type="Gene3D" id="3.30.1370.10">
    <property type="entry name" value="K Homology domain, type 1"/>
    <property type="match status" value="2"/>
</dbReference>
<dbReference type="InterPro" id="IPR004087">
    <property type="entry name" value="KH_dom"/>
</dbReference>
<dbReference type="GO" id="GO:0003729">
    <property type="term" value="F:mRNA binding"/>
    <property type="evidence" value="ECO:0000318"/>
    <property type="project" value="GO_Central"/>
</dbReference>
<dbReference type="Pfam" id="PF00013">
    <property type="entry name" value="KH_1"/>
    <property type="match status" value="2"/>
</dbReference>